<dbReference type="EMBL" id="JACCEM010000005">
    <property type="protein sequence ID" value="NYT49970.1"/>
    <property type="molecule type" value="Genomic_DNA"/>
</dbReference>
<name>A0A853G4P5_9BURK</name>
<gene>
    <name evidence="1" type="ORF">H0A72_11680</name>
</gene>
<dbReference type="RefSeq" id="WP_180154935.1">
    <property type="nucleotide sequence ID" value="NZ_JACCEM010000005.1"/>
</dbReference>
<keyword evidence="2" id="KW-1185">Reference proteome</keyword>
<dbReference type="Proteomes" id="UP000559809">
    <property type="component" value="Unassembled WGS sequence"/>
</dbReference>
<proteinExistence type="predicted"/>
<evidence type="ECO:0000313" key="1">
    <source>
        <dbReference type="EMBL" id="NYT49970.1"/>
    </source>
</evidence>
<evidence type="ECO:0000313" key="2">
    <source>
        <dbReference type="Proteomes" id="UP000559809"/>
    </source>
</evidence>
<organism evidence="1 2">
    <name type="scientific">Parapusillimonas granuli</name>
    <dbReference type="NCBI Taxonomy" id="380911"/>
    <lineage>
        <taxon>Bacteria</taxon>
        <taxon>Pseudomonadati</taxon>
        <taxon>Pseudomonadota</taxon>
        <taxon>Betaproteobacteria</taxon>
        <taxon>Burkholderiales</taxon>
        <taxon>Alcaligenaceae</taxon>
        <taxon>Parapusillimonas</taxon>
    </lineage>
</organism>
<sequence>MMYLVLLFVAKYISSERRGALKFEVARPVDGSLPARIIPAVEYAHGGGVRRPMRQRAGRGYMYNNVINLPYVTASGGQAAELFRTHRKIMCRILFLHFWHWQYR</sequence>
<accession>A0A853G4P5</accession>
<protein>
    <submittedName>
        <fullName evidence="1">Uncharacterized protein</fullName>
    </submittedName>
</protein>
<reference evidence="1 2" key="1">
    <citation type="submission" date="2020-07" db="EMBL/GenBank/DDBJ databases">
        <title>Taxonomic revisions and descriptions of new bacterial species based on genomic comparisons in the high-G+C-content subgroup of the family Alcaligenaceae.</title>
        <authorList>
            <person name="Szabo A."/>
            <person name="Felfoldi T."/>
        </authorList>
    </citation>
    <scope>NUCLEOTIDE SEQUENCE [LARGE SCALE GENOMIC DNA]</scope>
    <source>
        <strain evidence="1 2">LMG 24012</strain>
    </source>
</reference>
<comment type="caution">
    <text evidence="1">The sequence shown here is derived from an EMBL/GenBank/DDBJ whole genome shotgun (WGS) entry which is preliminary data.</text>
</comment>
<dbReference type="AlphaFoldDB" id="A0A853G4P5"/>